<evidence type="ECO:0000256" key="3">
    <source>
        <dbReference type="ARBA" id="ARBA00022723"/>
    </source>
</evidence>
<dbReference type="Pfam" id="PF00037">
    <property type="entry name" value="Fer4"/>
    <property type="match status" value="1"/>
</dbReference>
<dbReference type="Gene3D" id="3.30.70.20">
    <property type="match status" value="3"/>
</dbReference>
<comment type="caution">
    <text evidence="13">The sequence shown here is derived from an EMBL/GenBank/DDBJ whole genome shotgun (WGS) entry which is preliminary data.</text>
</comment>
<evidence type="ECO:0000313" key="13">
    <source>
        <dbReference type="EMBL" id="GER93535.1"/>
    </source>
</evidence>
<feature type="domain" description="4Fe-4S ferredoxin-type" evidence="11">
    <location>
        <begin position="186"/>
        <end position="221"/>
    </location>
</feature>
<dbReference type="Pfam" id="PF04060">
    <property type="entry name" value="FeS"/>
    <property type="match status" value="1"/>
</dbReference>
<evidence type="ECO:0000256" key="4">
    <source>
        <dbReference type="ARBA" id="ARBA00022737"/>
    </source>
</evidence>
<dbReference type="PROSITE" id="PS51656">
    <property type="entry name" value="4FE4S"/>
    <property type="match status" value="1"/>
</dbReference>
<dbReference type="PANTHER" id="PTHR43560:SF1">
    <property type="entry name" value="ION-TRANSLOCATING OXIDOREDUCTASE COMPLEX SUBUNIT B"/>
    <property type="match status" value="1"/>
</dbReference>
<dbReference type="HAMAP" id="MF_00463">
    <property type="entry name" value="RsxB_RnfB"/>
    <property type="match status" value="1"/>
</dbReference>
<evidence type="ECO:0000259" key="12">
    <source>
        <dbReference type="PROSITE" id="PS51656"/>
    </source>
</evidence>
<evidence type="ECO:0000259" key="11">
    <source>
        <dbReference type="PROSITE" id="PS51379"/>
    </source>
</evidence>
<evidence type="ECO:0000256" key="1">
    <source>
        <dbReference type="ARBA" id="ARBA00022448"/>
    </source>
</evidence>
<feature type="domain" description="4Fe-4S ferredoxin-type" evidence="11">
    <location>
        <begin position="222"/>
        <end position="251"/>
    </location>
</feature>
<proteinExistence type="inferred from homology"/>
<dbReference type="InterPro" id="IPR017896">
    <property type="entry name" value="4Fe4S_Fe-S-bd"/>
</dbReference>
<dbReference type="PANTHER" id="PTHR43560">
    <property type="entry name" value="ION-TRANSLOCATING OXIDOREDUCTASE COMPLEX SUBUNIT B"/>
    <property type="match status" value="1"/>
</dbReference>
<feature type="domain" description="4Fe-4S" evidence="12">
    <location>
        <begin position="91"/>
        <end position="151"/>
    </location>
</feature>
<reference evidence="13" key="1">
    <citation type="submission" date="2019-10" db="EMBL/GenBank/DDBJ databases">
        <title>Metagenomic sequencing of thiosulfate-disproportionating enrichment culture.</title>
        <authorList>
            <person name="Umezawa K."/>
            <person name="Kojima H."/>
            <person name="Fukui M."/>
        </authorList>
    </citation>
    <scope>NUCLEOTIDE SEQUENCE</scope>
    <source>
        <strain evidence="13">45J</strain>
    </source>
</reference>
<evidence type="ECO:0000256" key="2">
    <source>
        <dbReference type="ARBA" id="ARBA00022485"/>
    </source>
</evidence>
<dbReference type="PROSITE" id="PS00198">
    <property type="entry name" value="4FE4S_FER_1"/>
    <property type="match status" value="4"/>
</dbReference>
<dbReference type="InterPro" id="IPR017900">
    <property type="entry name" value="4Fe4S_Fe_S_CS"/>
</dbReference>
<keyword evidence="7" id="KW-0408">Iron</keyword>
<dbReference type="InterPro" id="IPR007202">
    <property type="entry name" value="4Fe-4S_dom"/>
</dbReference>
<keyword evidence="10" id="KW-0812">Transmembrane</keyword>
<keyword evidence="3" id="KW-0479">Metal-binding</keyword>
<evidence type="ECO:0000256" key="6">
    <source>
        <dbReference type="ARBA" id="ARBA00022982"/>
    </source>
</evidence>
<dbReference type="Pfam" id="PF14697">
    <property type="entry name" value="Fer4_21"/>
    <property type="match status" value="1"/>
</dbReference>
<keyword evidence="9 10" id="KW-0472">Membrane</keyword>
<dbReference type="PROSITE" id="PS51379">
    <property type="entry name" value="4FE4S_FER_2"/>
    <property type="match status" value="6"/>
</dbReference>
<feature type="domain" description="4Fe-4S ferredoxin-type" evidence="11">
    <location>
        <begin position="327"/>
        <end position="356"/>
    </location>
</feature>
<dbReference type="InterPro" id="IPR010207">
    <property type="entry name" value="Elect_transpt_cplx_RnfB/RsxB"/>
</dbReference>
<evidence type="ECO:0000256" key="9">
    <source>
        <dbReference type="ARBA" id="ARBA00023136"/>
    </source>
</evidence>
<organism evidence="13">
    <name type="scientific">hot springs metagenome</name>
    <dbReference type="NCBI Taxonomy" id="433727"/>
    <lineage>
        <taxon>unclassified sequences</taxon>
        <taxon>metagenomes</taxon>
        <taxon>ecological metagenomes</taxon>
    </lineage>
</organism>
<dbReference type="CDD" id="cd10549">
    <property type="entry name" value="MtMvhB_like"/>
    <property type="match status" value="2"/>
</dbReference>
<feature type="domain" description="4Fe-4S ferredoxin-type" evidence="11">
    <location>
        <begin position="299"/>
        <end position="326"/>
    </location>
</feature>
<keyword evidence="2" id="KW-0004">4Fe-4S</keyword>
<dbReference type="NCBIfam" id="NF005503">
    <property type="entry name" value="PRK07118.1-2"/>
    <property type="match status" value="1"/>
</dbReference>
<dbReference type="InterPro" id="IPR050395">
    <property type="entry name" value="4Fe4S_Ferredoxin_RnfB"/>
</dbReference>
<name>A0A5J4KZV8_9ZZZZ</name>
<sequence length="404" mass="42990">MLYITVIRNWRMRKSNKGTVEQKHGLLLYCCFTALLLFLPSVLYAGVGGGVEAKEHVELMPLLKFTLIFLAGVGTIFGLGLAFAAKRFSVKIDPRVEQVKDVLAHAHCGACGYAGCEQYAEAVVNNPDVPPNLCIPAGAKGAEAVALITGKKAEIKEPQFARIMCQGGWSKSTKRFRYEGVEDCRAAVLAGGGDKSCVYGCLGYGTCAKVCPFGAITMNDDHLPVVDIKKCTGCRKCEAACPKKVIEVLPASKAVLVTCHSKDKGVDVKKHCQVGCIACGKCVKVCPFDAPSISNNLSRIDINKCRVCSLCVGVCPTNAIVDFIPHRSKAFVTDKCIGCQICMKVCPVNAASGEPKKIHSIDKNKCIGCGICTAKCPVQAIDGTFNAAEVFAAAAAKKKKVEAA</sequence>
<evidence type="ECO:0000256" key="10">
    <source>
        <dbReference type="SAM" id="Phobius"/>
    </source>
</evidence>
<keyword evidence="1" id="KW-0813">Transport</keyword>
<dbReference type="GO" id="GO:0046872">
    <property type="term" value="F:metal ion binding"/>
    <property type="evidence" value="ECO:0007669"/>
    <property type="project" value="UniProtKB-KW"/>
</dbReference>
<dbReference type="EMBL" id="BLAB01000001">
    <property type="protein sequence ID" value="GER93535.1"/>
    <property type="molecule type" value="Genomic_DNA"/>
</dbReference>
<protein>
    <submittedName>
        <fullName evidence="13">Electron transporter RnfB</fullName>
    </submittedName>
</protein>
<dbReference type="AlphaFoldDB" id="A0A5J4KZV8"/>
<feature type="domain" description="4Fe-4S ferredoxin-type" evidence="11">
    <location>
        <begin position="264"/>
        <end position="296"/>
    </location>
</feature>
<evidence type="ECO:0000256" key="5">
    <source>
        <dbReference type="ARBA" id="ARBA00022967"/>
    </source>
</evidence>
<evidence type="ECO:0000256" key="8">
    <source>
        <dbReference type="ARBA" id="ARBA00023014"/>
    </source>
</evidence>
<dbReference type="Pfam" id="PF12838">
    <property type="entry name" value="Fer4_7"/>
    <property type="match status" value="1"/>
</dbReference>
<keyword evidence="8" id="KW-0411">Iron-sulfur</keyword>
<dbReference type="Gene3D" id="1.10.15.40">
    <property type="entry name" value="Electron transport complex subunit B, putative Fe-S cluster"/>
    <property type="match status" value="1"/>
</dbReference>
<evidence type="ECO:0000256" key="7">
    <source>
        <dbReference type="ARBA" id="ARBA00023004"/>
    </source>
</evidence>
<accession>A0A5J4KZV8</accession>
<feature type="domain" description="4Fe-4S ferredoxin-type" evidence="11">
    <location>
        <begin position="357"/>
        <end position="386"/>
    </location>
</feature>
<dbReference type="SUPFAM" id="SSF54862">
    <property type="entry name" value="4Fe-4S ferredoxins"/>
    <property type="match status" value="2"/>
</dbReference>
<keyword evidence="10" id="KW-1133">Transmembrane helix</keyword>
<keyword evidence="4" id="KW-0677">Repeat</keyword>
<gene>
    <name evidence="13" type="ORF">A45J_1281</name>
</gene>
<keyword evidence="6" id="KW-0249">Electron transport</keyword>
<dbReference type="GO" id="GO:0009055">
    <property type="term" value="F:electron transfer activity"/>
    <property type="evidence" value="ECO:0007669"/>
    <property type="project" value="InterPro"/>
</dbReference>
<dbReference type="GO" id="GO:0051539">
    <property type="term" value="F:4 iron, 4 sulfur cluster binding"/>
    <property type="evidence" value="ECO:0007669"/>
    <property type="project" value="UniProtKB-KW"/>
</dbReference>
<feature type="transmembrane region" description="Helical" evidence="10">
    <location>
        <begin position="61"/>
        <end position="85"/>
    </location>
</feature>
<keyword evidence="5" id="KW-1278">Translocase</keyword>